<dbReference type="EMBL" id="CM001466">
    <property type="protein sequence ID" value="EHY87794.1"/>
    <property type="molecule type" value="Genomic_DNA"/>
</dbReference>
<proteinExistence type="predicted"/>
<dbReference type="Proteomes" id="UP000004705">
    <property type="component" value="Chromosome"/>
</dbReference>
<accession>H8GCV8</accession>
<name>H8GCV8_9PSEU</name>
<gene>
    <name evidence="1" type="ORF">SacazDRAFT_00847</name>
</gene>
<keyword evidence="2" id="KW-1185">Reference proteome</keyword>
<protein>
    <submittedName>
        <fullName evidence="1">Uncharacterized protein</fullName>
    </submittedName>
</protein>
<dbReference type="AlphaFoldDB" id="H8GCV8"/>
<feature type="non-terminal residue" evidence="1">
    <location>
        <position position="116"/>
    </location>
</feature>
<dbReference type="SUPFAM" id="SSF48317">
    <property type="entry name" value="Acid phosphatase/Vanadium-dependent haloperoxidase"/>
    <property type="match status" value="1"/>
</dbReference>
<dbReference type="HOGENOM" id="CLU_2114207_0_0_11"/>
<reference evidence="1 2" key="1">
    <citation type="journal article" date="2012" name="Stand. Genomic Sci.">
        <title>Genome sequence of the soil bacterium Saccharomonospora azurea type strain (NA-128(T)).</title>
        <authorList>
            <person name="Klenk H.P."/>
            <person name="Held B."/>
            <person name="Lucas S."/>
            <person name="Lapidus A."/>
            <person name="Copeland A."/>
            <person name="Hammon N."/>
            <person name="Pitluck S."/>
            <person name="Goodwin L.A."/>
            <person name="Han C."/>
            <person name="Tapia R."/>
            <person name="Brambilla E.M."/>
            <person name="Potter G."/>
            <person name="Land M."/>
            <person name="Ivanova N."/>
            <person name="Rohde M."/>
            <person name="Goker M."/>
            <person name="Detter J.C."/>
            <person name="Kyrpides N.C."/>
            <person name="Woyke T."/>
        </authorList>
    </citation>
    <scope>NUCLEOTIDE SEQUENCE [LARGE SCALE GENOMIC DNA]</scope>
    <source>
        <strain evidence="1 2">NA-128</strain>
    </source>
</reference>
<evidence type="ECO:0000313" key="2">
    <source>
        <dbReference type="Proteomes" id="UP000004705"/>
    </source>
</evidence>
<evidence type="ECO:0000313" key="1">
    <source>
        <dbReference type="EMBL" id="EHY87794.1"/>
    </source>
</evidence>
<sequence>MIDAVITRLARRLRHVTTADRLAMRYSAALPQTRLDPALTRLSRSADKGRLWWTIAAGLATRKGPTRRAALRGLVALAGASAAANLVGKPLLPRRRPAAEVVPELRRLHRRPTSSS</sequence>
<dbReference type="InterPro" id="IPR036938">
    <property type="entry name" value="PAP2/HPO_sf"/>
</dbReference>
<organism evidence="1 2">
    <name type="scientific">Saccharomonospora azurea NA-128</name>
    <dbReference type="NCBI Taxonomy" id="882081"/>
    <lineage>
        <taxon>Bacteria</taxon>
        <taxon>Bacillati</taxon>
        <taxon>Actinomycetota</taxon>
        <taxon>Actinomycetes</taxon>
        <taxon>Pseudonocardiales</taxon>
        <taxon>Pseudonocardiaceae</taxon>
        <taxon>Saccharomonospora</taxon>
    </lineage>
</organism>